<dbReference type="GO" id="GO:0016887">
    <property type="term" value="F:ATP hydrolysis activity"/>
    <property type="evidence" value="ECO:0007669"/>
    <property type="project" value="InterPro"/>
</dbReference>
<evidence type="ECO:0000313" key="5">
    <source>
        <dbReference type="Proteomes" id="UP000321353"/>
    </source>
</evidence>
<keyword evidence="2 4" id="KW-0067">ATP-binding</keyword>
<gene>
    <name evidence="4" type="primary">ybbL</name>
    <name evidence="4" type="ORF">Mal15_53420</name>
</gene>
<evidence type="ECO:0000256" key="2">
    <source>
        <dbReference type="ARBA" id="ARBA00022840"/>
    </source>
</evidence>
<evidence type="ECO:0000259" key="3">
    <source>
        <dbReference type="PROSITE" id="PS50893"/>
    </source>
</evidence>
<name>A0A5B9MNS8_9BACT</name>
<dbReference type="Pfam" id="PF00005">
    <property type="entry name" value="ABC_tran"/>
    <property type="match status" value="1"/>
</dbReference>
<dbReference type="Gene3D" id="3.40.50.300">
    <property type="entry name" value="P-loop containing nucleotide triphosphate hydrolases"/>
    <property type="match status" value="1"/>
</dbReference>
<feature type="domain" description="ABC transporter" evidence="3">
    <location>
        <begin position="7"/>
        <end position="228"/>
    </location>
</feature>
<keyword evidence="5" id="KW-1185">Reference proteome</keyword>
<dbReference type="SUPFAM" id="SSF52540">
    <property type="entry name" value="P-loop containing nucleoside triphosphate hydrolases"/>
    <property type="match status" value="1"/>
</dbReference>
<proteinExistence type="predicted"/>
<dbReference type="InterPro" id="IPR003439">
    <property type="entry name" value="ABC_transporter-like_ATP-bd"/>
</dbReference>
<dbReference type="GO" id="GO:0005524">
    <property type="term" value="F:ATP binding"/>
    <property type="evidence" value="ECO:0007669"/>
    <property type="project" value="UniProtKB-KW"/>
</dbReference>
<reference evidence="4 5" key="1">
    <citation type="submission" date="2019-02" db="EMBL/GenBank/DDBJ databases">
        <title>Planctomycetal bacteria perform biofilm scaping via a novel small molecule.</title>
        <authorList>
            <person name="Jeske O."/>
            <person name="Boedeker C."/>
            <person name="Wiegand S."/>
            <person name="Breitling P."/>
            <person name="Kallscheuer N."/>
            <person name="Jogler M."/>
            <person name="Rohde M."/>
            <person name="Petersen J."/>
            <person name="Medema M.H."/>
            <person name="Surup F."/>
            <person name="Jogler C."/>
        </authorList>
    </citation>
    <scope>NUCLEOTIDE SEQUENCE [LARGE SCALE GENOMIC DNA]</scope>
    <source>
        <strain evidence="4 5">Mal15</strain>
    </source>
</reference>
<dbReference type="RefSeq" id="WP_147870363.1">
    <property type="nucleotide sequence ID" value="NZ_CP036264.1"/>
</dbReference>
<dbReference type="KEGG" id="smam:Mal15_53420"/>
<dbReference type="PANTHER" id="PTHR43119">
    <property type="entry name" value="ABC TRANSPORT PROTEIN ATP-BINDING COMPONENT-RELATED"/>
    <property type="match status" value="1"/>
</dbReference>
<organism evidence="4 5">
    <name type="scientific">Stieleria maiorica</name>
    <dbReference type="NCBI Taxonomy" id="2795974"/>
    <lineage>
        <taxon>Bacteria</taxon>
        <taxon>Pseudomonadati</taxon>
        <taxon>Planctomycetota</taxon>
        <taxon>Planctomycetia</taxon>
        <taxon>Pirellulales</taxon>
        <taxon>Pirellulaceae</taxon>
        <taxon>Stieleria</taxon>
    </lineage>
</organism>
<dbReference type="InterPro" id="IPR003593">
    <property type="entry name" value="AAA+_ATPase"/>
</dbReference>
<dbReference type="InterPro" id="IPR027417">
    <property type="entry name" value="P-loop_NTPase"/>
</dbReference>
<dbReference type="PROSITE" id="PS50893">
    <property type="entry name" value="ABC_TRANSPORTER_2"/>
    <property type="match status" value="1"/>
</dbReference>
<protein>
    <submittedName>
        <fullName evidence="4">Putative ABC transporter ATP-binding protein YbbL</fullName>
    </submittedName>
</protein>
<keyword evidence="1" id="KW-0547">Nucleotide-binding</keyword>
<evidence type="ECO:0000256" key="1">
    <source>
        <dbReference type="ARBA" id="ARBA00022741"/>
    </source>
</evidence>
<dbReference type="EMBL" id="CP036264">
    <property type="protein sequence ID" value="QEG01266.1"/>
    <property type="molecule type" value="Genomic_DNA"/>
</dbReference>
<dbReference type="Proteomes" id="UP000321353">
    <property type="component" value="Chromosome"/>
</dbReference>
<sequence length="228" mass="25580">MSHDVLLRAVDLTRRIAGRTLLDHVGLELIAGMRLGLVGPTGSGKSLLLRSLALLEPIDSGQLFWRTESVSSDRATRYRSQVIYVHQRAAGFEGTVESILRQPLQLKIHRGRSFDRDWIIDQLATVSRDATFLDQPHEQLSGGESQIVALLRAIQLSPCILLLDEPTSALDRQSARHVESIVMRWYEEKPDGRAFIWVSHDPSQADRVCDSLITMDAGQIQRLQHPTS</sequence>
<evidence type="ECO:0000313" key="4">
    <source>
        <dbReference type="EMBL" id="QEG01266.1"/>
    </source>
</evidence>
<dbReference type="PANTHER" id="PTHR43119:SF1">
    <property type="entry name" value="ABC TRANSPORTER DOMAIN-CONTAINING PROTEIN"/>
    <property type="match status" value="1"/>
</dbReference>
<dbReference type="SMART" id="SM00382">
    <property type="entry name" value="AAA"/>
    <property type="match status" value="1"/>
</dbReference>
<accession>A0A5B9MNS8</accession>
<dbReference type="AlphaFoldDB" id="A0A5B9MNS8"/>